<keyword evidence="1" id="KW-0472">Membrane</keyword>
<dbReference type="Proteomes" id="UP000184420">
    <property type="component" value="Unassembled WGS sequence"/>
</dbReference>
<reference evidence="3 4" key="1">
    <citation type="submission" date="2016-11" db="EMBL/GenBank/DDBJ databases">
        <authorList>
            <person name="Jaros S."/>
            <person name="Januszkiewicz K."/>
            <person name="Wedrychowicz H."/>
        </authorList>
    </citation>
    <scope>NUCLEOTIDE SEQUENCE [LARGE SCALE GENOMIC DNA]</scope>
    <source>
        <strain evidence="3 4">DSM 27406</strain>
    </source>
</reference>
<organism evidence="3 4">
    <name type="scientific">Chitinophaga jiangningensis</name>
    <dbReference type="NCBI Taxonomy" id="1419482"/>
    <lineage>
        <taxon>Bacteria</taxon>
        <taxon>Pseudomonadati</taxon>
        <taxon>Bacteroidota</taxon>
        <taxon>Chitinophagia</taxon>
        <taxon>Chitinophagales</taxon>
        <taxon>Chitinophagaceae</taxon>
        <taxon>Chitinophaga</taxon>
    </lineage>
</organism>
<evidence type="ECO:0000256" key="1">
    <source>
        <dbReference type="SAM" id="Phobius"/>
    </source>
</evidence>
<keyword evidence="4" id="KW-1185">Reference proteome</keyword>
<accession>A0A1M7LM85</accession>
<dbReference type="InterPro" id="IPR025738">
    <property type="entry name" value="BatD"/>
</dbReference>
<feature type="transmembrane region" description="Helical" evidence="1">
    <location>
        <begin position="304"/>
        <end position="324"/>
    </location>
</feature>
<dbReference type="PANTHER" id="PTHR40940:SF1">
    <property type="entry name" value="PROTEIN BATD"/>
    <property type="match status" value="1"/>
</dbReference>
<feature type="signal peptide" evidence="2">
    <location>
        <begin position="1"/>
        <end position="20"/>
    </location>
</feature>
<keyword evidence="2" id="KW-0732">Signal</keyword>
<evidence type="ECO:0000313" key="3">
    <source>
        <dbReference type="EMBL" id="SHM79315.1"/>
    </source>
</evidence>
<dbReference type="EMBL" id="FRBL01000011">
    <property type="protein sequence ID" value="SHM79315.1"/>
    <property type="molecule type" value="Genomic_DNA"/>
</dbReference>
<dbReference type="OrthoDB" id="650166at2"/>
<feature type="chain" id="PRO_5012455349" evidence="2">
    <location>
        <begin position="21"/>
        <end position="442"/>
    </location>
</feature>
<sequence length="442" mass="50919">MVRPGWIILLLCMHAQLLQAQVRCFAQVELDKTEVYVQQPVKVTFTVLTATWYTEPLKFENLQVPESFIVPFTSSTPGRFTVNGKEYSGIQFYYLVFPYKSGSFQVPPIKITAVTPPEGSAASQTVVIHSPAKSFVVKPVPRTLPPGESWLVASDVQLTQRWNKPLTNLKVGDVIDRSIVVDVSGTLPQFIPELPDNKLSWASTYPKPATLKDTRNDVSANGERTQTTTYLLTSAGEFEMPAIKISWWNPYAARMYSRSLPPVKVHVAENPSLGMMTTLKDSLAKTVAAASPPQKKGPREIFGIPWYLLTLYVAIGLLLLYIWVRWLIDLYAILKAAWLRYRDSEPWWYMRFKYSNNLFPEIYHWWDRFEFPDKRASIGSTLQSQQEDDLYRQFRQYAQEVYLHNQTDKTREKALKEGFAAFRKRRLQAMHQKQDDFLPEEI</sequence>
<protein>
    <submittedName>
        <fullName evidence="3">Oxygen tolerance</fullName>
    </submittedName>
</protein>
<evidence type="ECO:0000313" key="4">
    <source>
        <dbReference type="Proteomes" id="UP000184420"/>
    </source>
</evidence>
<dbReference type="STRING" id="1419482.SAMN05444266_11143"/>
<keyword evidence="1" id="KW-1133">Transmembrane helix</keyword>
<dbReference type="Pfam" id="PF13584">
    <property type="entry name" value="BatD"/>
    <property type="match status" value="1"/>
</dbReference>
<name>A0A1M7LM85_9BACT</name>
<dbReference type="AlphaFoldDB" id="A0A1M7LM85"/>
<evidence type="ECO:0000256" key="2">
    <source>
        <dbReference type="SAM" id="SignalP"/>
    </source>
</evidence>
<dbReference type="PANTHER" id="PTHR40940">
    <property type="entry name" value="PROTEIN BATD-RELATED"/>
    <property type="match status" value="1"/>
</dbReference>
<proteinExistence type="predicted"/>
<keyword evidence="1" id="KW-0812">Transmembrane</keyword>
<gene>
    <name evidence="3" type="ORF">SAMN05444266_11143</name>
</gene>